<dbReference type="EMBL" id="QXGD01000058">
    <property type="protein sequence ID" value="KAE9255586.1"/>
    <property type="molecule type" value="Genomic_DNA"/>
</dbReference>
<feature type="compositionally biased region" description="Polar residues" evidence="2">
    <location>
        <begin position="77"/>
        <end position="92"/>
    </location>
</feature>
<dbReference type="Proteomes" id="UP000440367">
    <property type="component" value="Unassembled WGS sequence"/>
</dbReference>
<evidence type="ECO:0000313" key="4">
    <source>
        <dbReference type="EMBL" id="KAE9327867.1"/>
    </source>
</evidence>
<organism evidence="4 5">
    <name type="scientific">Phytophthora fragariae</name>
    <dbReference type="NCBI Taxonomy" id="53985"/>
    <lineage>
        <taxon>Eukaryota</taxon>
        <taxon>Sar</taxon>
        <taxon>Stramenopiles</taxon>
        <taxon>Oomycota</taxon>
        <taxon>Peronosporomycetes</taxon>
        <taxon>Peronosporales</taxon>
        <taxon>Peronosporaceae</taxon>
        <taxon>Phytophthora</taxon>
    </lineage>
</organism>
<evidence type="ECO:0000313" key="6">
    <source>
        <dbReference type="Proteomes" id="UP000440367"/>
    </source>
</evidence>
<dbReference type="GO" id="GO:0036064">
    <property type="term" value="C:ciliary basal body"/>
    <property type="evidence" value="ECO:0007669"/>
    <property type="project" value="TreeGrafter"/>
</dbReference>
<proteinExistence type="predicted"/>
<evidence type="ECO:0000313" key="5">
    <source>
        <dbReference type="Proteomes" id="UP000437068"/>
    </source>
</evidence>
<gene>
    <name evidence="4" type="ORF">PF001_g1703</name>
    <name evidence="3" type="ORF">PF002_g2275</name>
</gene>
<accession>A0A6A4EKQ9</accession>
<dbReference type="GO" id="GO:0003341">
    <property type="term" value="P:cilium movement"/>
    <property type="evidence" value="ECO:0007669"/>
    <property type="project" value="InterPro"/>
</dbReference>
<dbReference type="PANTHER" id="PTHR46518:SF1">
    <property type="entry name" value="OUTER DYNEIN ARM-DOCKING COMPLEX SUBUNIT 3"/>
    <property type="match status" value="1"/>
</dbReference>
<name>A0A6A4EKQ9_9STRA</name>
<dbReference type="EMBL" id="QXGE01000043">
    <property type="protein sequence ID" value="KAE9327867.1"/>
    <property type="molecule type" value="Genomic_DNA"/>
</dbReference>
<keyword evidence="1" id="KW-0175">Coiled coil</keyword>
<feature type="coiled-coil region" evidence="1">
    <location>
        <begin position="460"/>
        <end position="519"/>
    </location>
</feature>
<feature type="region of interest" description="Disordered" evidence="2">
    <location>
        <begin position="554"/>
        <end position="576"/>
    </location>
</feature>
<feature type="region of interest" description="Disordered" evidence="2">
    <location>
        <begin position="172"/>
        <end position="196"/>
    </location>
</feature>
<protein>
    <submittedName>
        <fullName evidence="4">Uncharacterized protein</fullName>
    </submittedName>
</protein>
<dbReference type="GO" id="GO:0035253">
    <property type="term" value="C:ciliary rootlet"/>
    <property type="evidence" value="ECO:0007669"/>
    <property type="project" value="TreeGrafter"/>
</dbReference>
<evidence type="ECO:0000313" key="3">
    <source>
        <dbReference type="EMBL" id="KAE9255586.1"/>
    </source>
</evidence>
<feature type="region of interest" description="Disordered" evidence="2">
    <location>
        <begin position="77"/>
        <end position="106"/>
    </location>
</feature>
<feature type="coiled-coil region" evidence="1">
    <location>
        <begin position="212"/>
        <end position="246"/>
    </location>
</feature>
<dbReference type="GO" id="GO:0097542">
    <property type="term" value="C:ciliary tip"/>
    <property type="evidence" value="ECO:0007669"/>
    <property type="project" value="TreeGrafter"/>
</dbReference>
<dbReference type="InterPro" id="IPR033192">
    <property type="entry name" value="ODAD3"/>
</dbReference>
<reference evidence="5 6" key="1">
    <citation type="submission" date="2018-08" db="EMBL/GenBank/DDBJ databases">
        <title>Genomic investigation of the strawberry pathogen Phytophthora fragariae indicates pathogenicity is determined by transcriptional variation in three key races.</title>
        <authorList>
            <person name="Adams T.M."/>
            <person name="Armitage A.D."/>
            <person name="Sobczyk M.K."/>
            <person name="Bates H.J."/>
            <person name="Dunwell J.M."/>
            <person name="Nellist C.F."/>
            <person name="Harrison R.J."/>
        </authorList>
    </citation>
    <scope>NUCLEOTIDE SEQUENCE [LARGE SCALE GENOMIC DNA]</scope>
    <source>
        <strain evidence="4 5">A4</strain>
        <strain evidence="3 6">BC-1</strain>
    </source>
</reference>
<comment type="caution">
    <text evidence="4">The sequence shown here is derived from an EMBL/GenBank/DDBJ whole genome shotgun (WGS) entry which is preliminary data.</text>
</comment>
<dbReference type="AlphaFoldDB" id="A0A6A4EKQ9"/>
<dbReference type="GO" id="GO:0036158">
    <property type="term" value="P:outer dynein arm assembly"/>
    <property type="evidence" value="ECO:0007669"/>
    <property type="project" value="InterPro"/>
</dbReference>
<evidence type="ECO:0000256" key="1">
    <source>
        <dbReference type="SAM" id="Coils"/>
    </source>
</evidence>
<feature type="region of interest" description="Disordered" evidence="2">
    <location>
        <begin position="701"/>
        <end position="726"/>
    </location>
</feature>
<sequence length="841" mass="92225">MLEAASCSIFWMGDGMLFFLGESVMMQNNFSRHDYGRDSLLHAPNLQAFLPVLKNRLWNASSVGFIYVKQKRQTPRNMTSEFTDISGNTPLRSNDRQPKKRGGLSGRMRLLPLTDTSAQGAYETFSSNNTTNGGKSGLVTQKLKKITHKRELVEAVRKATTPIMLPGRESALSSSIRSLHEGNGSSGVPETDSSQRDIECLEDGVHLNARKFNELKLTAERRQRELNGLLDELRVLQLENEALSRMQNQDTPISKKNIQIKQLIAQCTASMEEQMHLRRQLEHMIRRLQTTQLRVDAQLTGMAAAVDSSEREVEEVKMLCRHLEVGKSRAVQFLQEVQLQLQVERKARARELGDHEVRARNSQKMEAWRLQRAQERAEMVAEMRGDLSVEEEARLMRCIENRERANEALHAANLVKSQKNADFEAVLAELKLAMGASSLREVVEKIAAQAATSVSLDKEKTQAEERLIAVRQEKEQVLQELNELKASGIGGIELNREVYNTLESEIQQAKATLKVNKSAYERLDGVMSAVRQGSFGLARRLQAFDDVLETGMGDNSSGAGGTASATGSGAGAGGNGMTPTSSMLSLMSGGEHAGYLVTAELKLTKILEIVGQSNSSVNSFGGYDGAGGDGNAGAGDENLQGNNPEDGGNNAHLEMLEDGHTMWSPTTNNDPRLHENNIRVRPSTRALPSASLMAARIGITIADSDDEPDSARSEVSATGSENDGEQMRALVPSRDILKMSSSRHFAEVMRKKELAEKQKVAAEKGISDEEMMAKLRKRNQLEADARLATSPTRHGAELFFAKAAAVSKEANGGEVSSSPSGPVLNPSQSLAYVTQLHFNDL</sequence>
<dbReference type="PANTHER" id="PTHR46518">
    <property type="entry name" value="COILED-COIL DOMAIN-CONTAINING PROTEIN 151"/>
    <property type="match status" value="1"/>
</dbReference>
<evidence type="ECO:0000256" key="2">
    <source>
        <dbReference type="SAM" id="MobiDB-lite"/>
    </source>
</evidence>
<dbReference type="Proteomes" id="UP000437068">
    <property type="component" value="Unassembled WGS sequence"/>
</dbReference>